<sequence>MGKPNGMELIQQKVMVDKIEGFDLNFVLKVEEFNQDGPRLGSIVSPGGRATVSPFNDRWLRKVVSPEKLLNQEGHEADDIAAFRRFRNLYEAEI</sequence>
<proteinExistence type="predicted"/>
<reference evidence="1" key="1">
    <citation type="journal article" date="2023" name="Science">
        <title>Genome structures resolve the early diversification of teleost fishes.</title>
        <authorList>
            <person name="Parey E."/>
            <person name="Louis A."/>
            <person name="Montfort J."/>
            <person name="Bouchez O."/>
            <person name="Roques C."/>
            <person name="Iampietro C."/>
            <person name="Lluch J."/>
            <person name="Castinel A."/>
            <person name="Donnadieu C."/>
            <person name="Desvignes T."/>
            <person name="Floi Bucao C."/>
            <person name="Jouanno E."/>
            <person name="Wen M."/>
            <person name="Mejri S."/>
            <person name="Dirks R."/>
            <person name="Jansen H."/>
            <person name="Henkel C."/>
            <person name="Chen W.J."/>
            <person name="Zahm M."/>
            <person name="Cabau C."/>
            <person name="Klopp C."/>
            <person name="Thompson A.W."/>
            <person name="Robinson-Rechavi M."/>
            <person name="Braasch I."/>
            <person name="Lecointre G."/>
            <person name="Bobe J."/>
            <person name="Postlethwait J.H."/>
            <person name="Berthelot C."/>
            <person name="Roest Crollius H."/>
            <person name="Guiguen Y."/>
        </authorList>
    </citation>
    <scope>NUCLEOTIDE SEQUENCE</scope>
    <source>
        <strain evidence="1">NC1722</strain>
    </source>
</reference>
<protein>
    <submittedName>
        <fullName evidence="1">Uncharacterized protein</fullName>
    </submittedName>
</protein>
<name>A0AAD7RVZ5_9TELE</name>
<keyword evidence="2" id="KW-1185">Reference proteome</keyword>
<dbReference type="AlphaFoldDB" id="A0AAD7RVZ5"/>
<organism evidence="1 2">
    <name type="scientific">Aldrovandia affinis</name>
    <dbReference type="NCBI Taxonomy" id="143900"/>
    <lineage>
        <taxon>Eukaryota</taxon>
        <taxon>Metazoa</taxon>
        <taxon>Chordata</taxon>
        <taxon>Craniata</taxon>
        <taxon>Vertebrata</taxon>
        <taxon>Euteleostomi</taxon>
        <taxon>Actinopterygii</taxon>
        <taxon>Neopterygii</taxon>
        <taxon>Teleostei</taxon>
        <taxon>Notacanthiformes</taxon>
        <taxon>Halosauridae</taxon>
        <taxon>Aldrovandia</taxon>
    </lineage>
</organism>
<evidence type="ECO:0000313" key="1">
    <source>
        <dbReference type="EMBL" id="KAJ8391285.1"/>
    </source>
</evidence>
<gene>
    <name evidence="1" type="ORF">AAFF_G00090720</name>
</gene>
<dbReference type="Proteomes" id="UP001221898">
    <property type="component" value="Unassembled WGS sequence"/>
</dbReference>
<evidence type="ECO:0000313" key="2">
    <source>
        <dbReference type="Proteomes" id="UP001221898"/>
    </source>
</evidence>
<dbReference type="EMBL" id="JAINUG010000159">
    <property type="protein sequence ID" value="KAJ8391285.1"/>
    <property type="molecule type" value="Genomic_DNA"/>
</dbReference>
<accession>A0AAD7RVZ5</accession>
<comment type="caution">
    <text evidence="1">The sequence shown here is derived from an EMBL/GenBank/DDBJ whole genome shotgun (WGS) entry which is preliminary data.</text>
</comment>